<keyword evidence="3" id="KW-1185">Reference proteome</keyword>
<dbReference type="InterPro" id="IPR045515">
    <property type="entry name" value="DUF6440"/>
</dbReference>
<dbReference type="EMBL" id="CP070872">
    <property type="protein sequence ID" value="QSE77687.1"/>
    <property type="molecule type" value="Genomic_DNA"/>
</dbReference>
<evidence type="ECO:0000313" key="2">
    <source>
        <dbReference type="EMBL" id="QSE77687.1"/>
    </source>
</evidence>
<dbReference type="AlphaFoldDB" id="A0AA45KHX0"/>
<evidence type="ECO:0000313" key="3">
    <source>
        <dbReference type="Proteomes" id="UP000663608"/>
    </source>
</evidence>
<dbReference type="RefSeq" id="WP_205872520.1">
    <property type="nucleotide sequence ID" value="NZ_CP070872.1"/>
</dbReference>
<feature type="domain" description="DUF6440" evidence="1">
    <location>
        <begin position="9"/>
        <end position="57"/>
    </location>
</feature>
<dbReference type="Pfam" id="PF20037">
    <property type="entry name" value="DUF6440"/>
    <property type="match status" value="1"/>
</dbReference>
<proteinExistence type="predicted"/>
<protein>
    <recommendedName>
        <fullName evidence="1">DUF6440 domain-containing protein</fullName>
    </recommendedName>
</protein>
<reference evidence="2 3" key="1">
    <citation type="submission" date="2021-02" db="EMBL/GenBank/DDBJ databases">
        <title>Complete genome sequence of Lactococcus lactis strain K_LL004.</title>
        <authorList>
            <person name="Kim H.B."/>
        </authorList>
    </citation>
    <scope>NUCLEOTIDE SEQUENCE [LARGE SCALE GENOMIC DNA]</scope>
    <source>
        <strain evidence="2 3">K_LL004</strain>
    </source>
</reference>
<gene>
    <name evidence="2" type="ORF">JW886_04890</name>
</gene>
<organism evidence="2 3">
    <name type="scientific">Lactococcus taiwanensis</name>
    <dbReference type="NCBI Taxonomy" id="1151742"/>
    <lineage>
        <taxon>Bacteria</taxon>
        <taxon>Bacillati</taxon>
        <taxon>Bacillota</taxon>
        <taxon>Bacilli</taxon>
        <taxon>Lactobacillales</taxon>
        <taxon>Streptococcaceae</taxon>
        <taxon>Lactococcus</taxon>
    </lineage>
</organism>
<evidence type="ECO:0000259" key="1">
    <source>
        <dbReference type="Pfam" id="PF20037"/>
    </source>
</evidence>
<accession>A0AA45KHX0</accession>
<dbReference type="Proteomes" id="UP000663608">
    <property type="component" value="Chromosome"/>
</dbReference>
<name>A0AA45KHX0_9LACT</name>
<sequence length="61" mass="6513">MDKNDVKNRFEKISGGMSGNAVIIDKETGIEYLFIAGSGGGGGLTVLLDRSGKPKINQDYH</sequence>
<dbReference type="KEGG" id="lti:JW886_04890"/>